<comment type="caution">
    <text evidence="2">The sequence shown here is derived from an EMBL/GenBank/DDBJ whole genome shotgun (WGS) entry which is preliminary data.</text>
</comment>
<name>A0A5U8JEU5_SALET</name>
<dbReference type="Proteomes" id="UP000839597">
    <property type="component" value="Unassembled WGS sequence"/>
</dbReference>
<feature type="non-terminal residue" evidence="2">
    <location>
        <position position="39"/>
    </location>
</feature>
<gene>
    <name evidence="2" type="ORF">DOI44_27645</name>
</gene>
<reference evidence="2" key="1">
    <citation type="submission" date="2018-06" db="EMBL/GenBank/DDBJ databases">
        <authorList>
            <person name="Ashton P.M."/>
            <person name="Dallman T."/>
            <person name="Nair S."/>
            <person name="De Pinna E."/>
            <person name="Peters T."/>
            <person name="Grant K."/>
        </authorList>
    </citation>
    <scope>NUCLEOTIDE SEQUENCE [LARGE SCALE GENOMIC DNA]</scope>
    <source>
        <strain evidence="2">449454</strain>
    </source>
</reference>
<accession>A0A5U8JEU5</accession>
<sequence length="39" mass="4472">MCPDNTHAKKKNITPGNEIHYPGQTNHDACFIPECVRQY</sequence>
<evidence type="ECO:0000313" key="2">
    <source>
        <dbReference type="EMBL" id="EBR8436653.1"/>
    </source>
</evidence>
<organism evidence="2">
    <name type="scientific">Salmonella enterica subsp. enterica serovar Panama</name>
    <dbReference type="NCBI Taxonomy" id="29472"/>
    <lineage>
        <taxon>Bacteria</taxon>
        <taxon>Pseudomonadati</taxon>
        <taxon>Pseudomonadota</taxon>
        <taxon>Gammaproteobacteria</taxon>
        <taxon>Enterobacterales</taxon>
        <taxon>Enterobacteriaceae</taxon>
        <taxon>Salmonella</taxon>
    </lineage>
</organism>
<feature type="region of interest" description="Disordered" evidence="1">
    <location>
        <begin position="1"/>
        <end position="20"/>
    </location>
</feature>
<dbReference type="EMBL" id="AAGTPA010000073">
    <property type="protein sequence ID" value="EBR8436653.1"/>
    <property type="molecule type" value="Genomic_DNA"/>
</dbReference>
<evidence type="ECO:0000256" key="1">
    <source>
        <dbReference type="SAM" id="MobiDB-lite"/>
    </source>
</evidence>
<dbReference type="AlphaFoldDB" id="A0A5U8JEU5"/>
<proteinExistence type="predicted"/>
<protein>
    <submittedName>
        <fullName evidence="2">CaiF/GrlA family transcriptional regulator</fullName>
    </submittedName>
</protein>